<evidence type="ECO:0000313" key="2">
    <source>
        <dbReference type="EMBL" id="GAY75348.1"/>
    </source>
</evidence>
<gene>
    <name evidence="2" type="ORF">NBRC111894_902</name>
</gene>
<name>A0A4Y1Z8X2_9BACL</name>
<dbReference type="GO" id="GO:0008652">
    <property type="term" value="P:amino acid biosynthetic process"/>
    <property type="evidence" value="ECO:0007669"/>
    <property type="project" value="InterPro"/>
</dbReference>
<evidence type="ECO:0000313" key="3">
    <source>
        <dbReference type="Proteomes" id="UP000319716"/>
    </source>
</evidence>
<dbReference type="Gene3D" id="3.20.20.210">
    <property type="match status" value="1"/>
</dbReference>
<dbReference type="GO" id="GO:0032259">
    <property type="term" value="P:methylation"/>
    <property type="evidence" value="ECO:0007669"/>
    <property type="project" value="UniProtKB-KW"/>
</dbReference>
<dbReference type="PANTHER" id="PTHR30519">
    <property type="entry name" value="5-METHYLTETRAHYDROPTEROYLTRIGLUTAMATE--HOMOCYSTEINE METHYLTRANSFERASE"/>
    <property type="match status" value="1"/>
</dbReference>
<organism evidence="2 3">
    <name type="scientific">Sporolactobacillus inulinus</name>
    <dbReference type="NCBI Taxonomy" id="2078"/>
    <lineage>
        <taxon>Bacteria</taxon>
        <taxon>Bacillati</taxon>
        <taxon>Bacillota</taxon>
        <taxon>Bacilli</taxon>
        <taxon>Bacillales</taxon>
        <taxon>Sporolactobacillaceae</taxon>
        <taxon>Sporolactobacillus</taxon>
    </lineage>
</organism>
<keyword evidence="2" id="KW-0808">Transferase</keyword>
<dbReference type="InterPro" id="IPR038071">
    <property type="entry name" value="UROD/MetE-like_sf"/>
</dbReference>
<dbReference type="GO" id="GO:0003871">
    <property type="term" value="F:5-methyltetrahydropteroyltriglutamate-homocysteine S-methyltransferase activity"/>
    <property type="evidence" value="ECO:0007669"/>
    <property type="project" value="UniProtKB-EC"/>
</dbReference>
<feature type="domain" description="Cobalamin-independent methionine synthase MetE N-terminal" evidence="1">
    <location>
        <begin position="1"/>
        <end position="236"/>
    </location>
</feature>
<reference evidence="2 3" key="1">
    <citation type="submission" date="2017-11" db="EMBL/GenBank/DDBJ databases">
        <title>Draft Genome Sequence of Sporolactobacillus inulinus NBRC 111894 Isolated from Koso, a Japanese Sugar-Vegetable Fermented Beverage.</title>
        <authorList>
            <person name="Chiou T.Y."/>
            <person name="Oshima K."/>
            <person name="Suda W."/>
            <person name="Hattori M."/>
            <person name="Takahashi T."/>
        </authorList>
    </citation>
    <scope>NUCLEOTIDE SEQUENCE [LARGE SCALE GENOMIC DNA]</scope>
    <source>
        <strain evidence="2 3">NBRC111894</strain>
    </source>
</reference>
<dbReference type="SUPFAM" id="SSF51726">
    <property type="entry name" value="UROD/MetE-like"/>
    <property type="match status" value="1"/>
</dbReference>
<dbReference type="Pfam" id="PF08267">
    <property type="entry name" value="Meth_synt_1"/>
    <property type="match status" value="1"/>
</dbReference>
<protein>
    <submittedName>
        <fullName evidence="2">5-methyltetrahydropteroyltriglutamate-homocysteine methyltransferase</fullName>
        <ecNumber evidence="2">2.1.1.14</ecNumber>
    </submittedName>
</protein>
<keyword evidence="2" id="KW-0489">Methyltransferase</keyword>
<sequence length="278" mass="30823">MIPDRFQTDESEVSLETYFSIARGNKDAEASEMTKWFDTNYHYIVPEISNDTKPHLTKNRLLDLFNEAKAELGIVGKPVIVGPITLLKLAKGYDSDHFDTLLDALLPLYVHVLAELQEAGAEWVQIDEPILVKAQSEEDLAAFSKAYAYIKKNVPDLKLLLQTYFEAVDHYQEVTALPVDGFGLDFVAGKAGNLAAIKAYGFPKDKVLAAGVVDGRNIWKTDLSATFTELQTLLSTVKEHKNLWVTPSSSLLHVPVTVANETELDPVLKNALAFADEN</sequence>
<dbReference type="InterPro" id="IPR013215">
    <property type="entry name" value="Cbl-indep_Met_Synth_N"/>
</dbReference>
<dbReference type="EC" id="2.1.1.14" evidence="2"/>
<dbReference type="EMBL" id="BEXB01000005">
    <property type="protein sequence ID" value="GAY75348.1"/>
    <property type="molecule type" value="Genomic_DNA"/>
</dbReference>
<dbReference type="GO" id="GO:0008270">
    <property type="term" value="F:zinc ion binding"/>
    <property type="evidence" value="ECO:0007669"/>
    <property type="project" value="InterPro"/>
</dbReference>
<dbReference type="AlphaFoldDB" id="A0A4Y1Z8X2"/>
<dbReference type="Proteomes" id="UP000319716">
    <property type="component" value="Unassembled WGS sequence"/>
</dbReference>
<proteinExistence type="predicted"/>
<accession>A0A4Y1Z8X2</accession>
<evidence type="ECO:0000259" key="1">
    <source>
        <dbReference type="Pfam" id="PF08267"/>
    </source>
</evidence>
<comment type="caution">
    <text evidence="2">The sequence shown here is derived from an EMBL/GenBank/DDBJ whole genome shotgun (WGS) entry which is preliminary data.</text>
</comment>